<evidence type="ECO:0000256" key="8">
    <source>
        <dbReference type="ARBA" id="ARBA00023012"/>
    </source>
</evidence>
<dbReference type="Pfam" id="PF02518">
    <property type="entry name" value="HATPase_c"/>
    <property type="match status" value="1"/>
</dbReference>
<keyword evidence="7" id="KW-0067">ATP-binding</keyword>
<dbReference type="Pfam" id="PF07730">
    <property type="entry name" value="HisKA_3"/>
    <property type="match status" value="1"/>
</dbReference>
<evidence type="ECO:0000256" key="10">
    <source>
        <dbReference type="SAM" id="Phobius"/>
    </source>
</evidence>
<evidence type="ECO:0000256" key="4">
    <source>
        <dbReference type="ARBA" id="ARBA00022679"/>
    </source>
</evidence>
<keyword evidence="6 13" id="KW-0418">Kinase</keyword>
<comment type="catalytic activity">
    <reaction evidence="1">
        <text>ATP + protein L-histidine = ADP + protein N-phospho-L-histidine.</text>
        <dbReference type="EC" id="2.7.13.3"/>
    </reaction>
</comment>
<evidence type="ECO:0000256" key="6">
    <source>
        <dbReference type="ARBA" id="ARBA00022777"/>
    </source>
</evidence>
<keyword evidence="10" id="KW-1133">Transmembrane helix</keyword>
<dbReference type="EC" id="2.7.13.3" evidence="2"/>
<dbReference type="Gene3D" id="1.20.5.1930">
    <property type="match status" value="1"/>
</dbReference>
<dbReference type="InterPro" id="IPR036890">
    <property type="entry name" value="HATPase_C_sf"/>
</dbReference>
<gene>
    <name evidence="13" type="ORF">DTL70_10810</name>
</gene>
<feature type="region of interest" description="Disordered" evidence="9">
    <location>
        <begin position="336"/>
        <end position="355"/>
    </location>
</feature>
<dbReference type="SUPFAM" id="SSF55874">
    <property type="entry name" value="ATPase domain of HSP90 chaperone/DNA topoisomerase II/histidine kinase"/>
    <property type="match status" value="1"/>
</dbReference>
<dbReference type="GO" id="GO:0046983">
    <property type="term" value="F:protein dimerization activity"/>
    <property type="evidence" value="ECO:0007669"/>
    <property type="project" value="InterPro"/>
</dbReference>
<evidence type="ECO:0000256" key="5">
    <source>
        <dbReference type="ARBA" id="ARBA00022741"/>
    </source>
</evidence>
<feature type="domain" description="Signal transduction histidine kinase subgroup 3 dimerisation and phosphoacceptor" evidence="12">
    <location>
        <begin position="184"/>
        <end position="248"/>
    </location>
</feature>
<proteinExistence type="predicted"/>
<feature type="domain" description="Histidine kinase/HSP90-like ATPase" evidence="11">
    <location>
        <begin position="296"/>
        <end position="389"/>
    </location>
</feature>
<name>A0A367F4M8_9ACTN</name>
<feature type="transmembrane region" description="Helical" evidence="10">
    <location>
        <begin position="12"/>
        <end position="29"/>
    </location>
</feature>
<evidence type="ECO:0000259" key="11">
    <source>
        <dbReference type="Pfam" id="PF02518"/>
    </source>
</evidence>
<keyword evidence="8" id="KW-0902">Two-component regulatory system</keyword>
<dbReference type="GO" id="GO:0005524">
    <property type="term" value="F:ATP binding"/>
    <property type="evidence" value="ECO:0007669"/>
    <property type="project" value="UniProtKB-KW"/>
</dbReference>
<evidence type="ECO:0000313" key="14">
    <source>
        <dbReference type="Proteomes" id="UP000252914"/>
    </source>
</evidence>
<protein>
    <recommendedName>
        <fullName evidence="2">histidine kinase</fullName>
        <ecNumber evidence="2">2.7.13.3</ecNumber>
    </recommendedName>
</protein>
<dbReference type="InterPro" id="IPR011712">
    <property type="entry name" value="Sig_transdc_His_kin_sub3_dim/P"/>
</dbReference>
<dbReference type="GO" id="GO:0000155">
    <property type="term" value="F:phosphorelay sensor kinase activity"/>
    <property type="evidence" value="ECO:0007669"/>
    <property type="project" value="InterPro"/>
</dbReference>
<dbReference type="PANTHER" id="PTHR24421:SF10">
    <property type="entry name" value="NITRATE_NITRITE SENSOR PROTEIN NARQ"/>
    <property type="match status" value="1"/>
</dbReference>
<keyword evidence="10" id="KW-0472">Membrane</keyword>
<comment type="caution">
    <text evidence="13">The sequence shown here is derived from an EMBL/GenBank/DDBJ whole genome shotgun (WGS) entry which is preliminary data.</text>
</comment>
<evidence type="ECO:0000256" key="9">
    <source>
        <dbReference type="SAM" id="MobiDB-lite"/>
    </source>
</evidence>
<feature type="transmembrane region" description="Helical" evidence="10">
    <location>
        <begin position="35"/>
        <end position="53"/>
    </location>
</feature>
<evidence type="ECO:0000259" key="12">
    <source>
        <dbReference type="Pfam" id="PF07730"/>
    </source>
</evidence>
<dbReference type="GO" id="GO:0016020">
    <property type="term" value="C:membrane"/>
    <property type="evidence" value="ECO:0007669"/>
    <property type="project" value="InterPro"/>
</dbReference>
<feature type="transmembrane region" description="Helical" evidence="10">
    <location>
        <begin position="138"/>
        <end position="164"/>
    </location>
</feature>
<feature type="transmembrane region" description="Helical" evidence="10">
    <location>
        <begin position="114"/>
        <end position="132"/>
    </location>
</feature>
<keyword evidence="10" id="KW-0812">Transmembrane</keyword>
<keyword evidence="5" id="KW-0547">Nucleotide-binding</keyword>
<organism evidence="13 14">
    <name type="scientific">Streptomyces diacarni</name>
    <dbReference type="NCBI Taxonomy" id="2800381"/>
    <lineage>
        <taxon>Bacteria</taxon>
        <taxon>Bacillati</taxon>
        <taxon>Actinomycetota</taxon>
        <taxon>Actinomycetes</taxon>
        <taxon>Kitasatosporales</taxon>
        <taxon>Streptomycetaceae</taxon>
        <taxon>Streptomyces</taxon>
    </lineage>
</organism>
<evidence type="ECO:0000256" key="2">
    <source>
        <dbReference type="ARBA" id="ARBA00012438"/>
    </source>
</evidence>
<keyword evidence="14" id="KW-1185">Reference proteome</keyword>
<dbReference type="InterPro" id="IPR003594">
    <property type="entry name" value="HATPase_dom"/>
</dbReference>
<dbReference type="PANTHER" id="PTHR24421">
    <property type="entry name" value="NITRATE/NITRITE SENSOR PROTEIN NARX-RELATED"/>
    <property type="match status" value="1"/>
</dbReference>
<dbReference type="EMBL" id="QOIN01000039">
    <property type="protein sequence ID" value="RCG24812.1"/>
    <property type="molecule type" value="Genomic_DNA"/>
</dbReference>
<keyword evidence="4" id="KW-0808">Transferase</keyword>
<evidence type="ECO:0000313" key="13">
    <source>
        <dbReference type="EMBL" id="RCG24812.1"/>
    </source>
</evidence>
<sequence length="395" mass="41504">MISALAVRPRPRYALLGLTGTALGVLVVLEALNAPLWPVAALTMASGLLCLSAPAVPRRRFPRQVAWAVGASALVTAVGASTTHRPQNTPGMVEAGALLLVLVRAVRRCPPRQAMLLGTASAVAAVALPLRIESWDSLTLLVMTLIACVGVPFAAVLGLCLRLWDALRAREREAFLREQRLGYARDLHDFVAHHVTAIVARTRAARFASGAGQAPSAEDLDRMLAQIEEAGSQALGSMRAMVSSLRDTSAPAPTRPPGDPQVLRDLVDEFGGTGARAELSLDPRLTQRPLPPETGTTVQRVVQESLTNVRRHAPVATRVTVRVVLCPDETLEVEVTDDGSPDAAAPGPTDGGGFGLIGLTERVEATGGTLTTGPRPGGGWRVLAVLPAKDTAPSH</sequence>
<evidence type="ECO:0000256" key="3">
    <source>
        <dbReference type="ARBA" id="ARBA00022553"/>
    </source>
</evidence>
<dbReference type="CDD" id="cd16917">
    <property type="entry name" value="HATPase_UhpB-NarQ-NarX-like"/>
    <property type="match status" value="1"/>
</dbReference>
<dbReference type="Proteomes" id="UP000252914">
    <property type="component" value="Unassembled WGS sequence"/>
</dbReference>
<evidence type="ECO:0000256" key="1">
    <source>
        <dbReference type="ARBA" id="ARBA00000085"/>
    </source>
</evidence>
<evidence type="ECO:0000256" key="7">
    <source>
        <dbReference type="ARBA" id="ARBA00022840"/>
    </source>
</evidence>
<dbReference type="RefSeq" id="WP_114021662.1">
    <property type="nucleotide sequence ID" value="NZ_QOIN01000039.1"/>
</dbReference>
<dbReference type="AlphaFoldDB" id="A0A367F4M8"/>
<dbReference type="InterPro" id="IPR050482">
    <property type="entry name" value="Sensor_HK_TwoCompSys"/>
</dbReference>
<keyword evidence="3" id="KW-0597">Phosphoprotein</keyword>
<accession>A0A367F4M8</accession>
<dbReference type="Gene3D" id="3.30.565.10">
    <property type="entry name" value="Histidine kinase-like ATPase, C-terminal domain"/>
    <property type="match status" value="1"/>
</dbReference>
<reference evidence="13 14" key="1">
    <citation type="submission" date="2018-06" db="EMBL/GenBank/DDBJ databases">
        <title>Streptomyces reniochalinae sp. nov. and Streptomyces diacarnus sp. nov. from marine sponges.</title>
        <authorList>
            <person name="Li L."/>
        </authorList>
    </citation>
    <scope>NUCLEOTIDE SEQUENCE [LARGE SCALE GENOMIC DNA]</scope>
    <source>
        <strain evidence="13 14">LHW51701</strain>
    </source>
</reference>